<protein>
    <recommendedName>
        <fullName evidence="3">Transferase</fullName>
    </recommendedName>
</protein>
<dbReference type="Gene3D" id="2.160.10.10">
    <property type="entry name" value="Hexapeptide repeat proteins"/>
    <property type="match status" value="1"/>
</dbReference>
<accession>A0A7C3PCF4</accession>
<dbReference type="SUPFAM" id="SSF51161">
    <property type="entry name" value="Trimeric LpxA-like enzymes"/>
    <property type="match status" value="1"/>
</dbReference>
<name>A0A7C3PCF4_9CYAN</name>
<sequence length="212" mass="21931">MSLPLLRLQPISISHYQISGDVSIADGAAIAPGVLIQAEPNSRIVIKSGACIGVGSILHASNGVVEIGEGANIGAEVLLIGQVRVGDHACIGTASTILNTSIESGQVIPPGSLIGDSSRQTQELQATDTVVVAEPAVESTSNHTTPEVSPTSPVPPSDLAKTEDSATSPTGVKVYGQMYVNNMFVKLFPNQKPASEFDTSDKLASSDDPWND</sequence>
<dbReference type="GO" id="GO:0031470">
    <property type="term" value="C:carboxysome"/>
    <property type="evidence" value="ECO:0007669"/>
    <property type="project" value="UniProtKB-ARBA"/>
</dbReference>
<feature type="region of interest" description="Disordered" evidence="1">
    <location>
        <begin position="193"/>
        <end position="212"/>
    </location>
</feature>
<evidence type="ECO:0000256" key="1">
    <source>
        <dbReference type="SAM" id="MobiDB-lite"/>
    </source>
</evidence>
<comment type="caution">
    <text evidence="2">The sequence shown here is derived from an EMBL/GenBank/DDBJ whole genome shotgun (WGS) entry which is preliminary data.</text>
</comment>
<organism evidence="2">
    <name type="scientific">Oscillatoriales cyanobacterium SpSt-418</name>
    <dbReference type="NCBI Taxonomy" id="2282169"/>
    <lineage>
        <taxon>Bacteria</taxon>
        <taxon>Bacillati</taxon>
        <taxon>Cyanobacteriota</taxon>
        <taxon>Cyanophyceae</taxon>
        <taxon>Oscillatoriophycideae</taxon>
        <taxon>Oscillatoriales</taxon>
    </lineage>
</organism>
<reference evidence="2" key="1">
    <citation type="journal article" date="2020" name="mSystems">
        <title>Genome- and Community-Level Interaction Insights into Carbon Utilization and Element Cycling Functions of Hydrothermarchaeota in Hydrothermal Sediment.</title>
        <authorList>
            <person name="Zhou Z."/>
            <person name="Liu Y."/>
            <person name="Xu W."/>
            <person name="Pan J."/>
            <person name="Luo Z.H."/>
            <person name="Li M."/>
        </authorList>
    </citation>
    <scope>NUCLEOTIDE SEQUENCE [LARGE SCALE GENOMIC DNA]</scope>
    <source>
        <strain evidence="2">SpSt-418</strain>
    </source>
</reference>
<dbReference type="GO" id="GO:0043886">
    <property type="term" value="F:structural constituent of carboxysome shell"/>
    <property type="evidence" value="ECO:0007669"/>
    <property type="project" value="UniProtKB-ARBA"/>
</dbReference>
<dbReference type="EMBL" id="DSRU01000042">
    <property type="protein sequence ID" value="HFM96734.1"/>
    <property type="molecule type" value="Genomic_DNA"/>
</dbReference>
<gene>
    <name evidence="2" type="ORF">ENR64_03020</name>
</gene>
<feature type="region of interest" description="Disordered" evidence="1">
    <location>
        <begin position="136"/>
        <end position="168"/>
    </location>
</feature>
<evidence type="ECO:0008006" key="3">
    <source>
        <dbReference type="Google" id="ProtNLM"/>
    </source>
</evidence>
<dbReference type="AlphaFoldDB" id="A0A7C3PCF4"/>
<proteinExistence type="predicted"/>
<evidence type="ECO:0000313" key="2">
    <source>
        <dbReference type="EMBL" id="HFM96734.1"/>
    </source>
</evidence>
<dbReference type="InterPro" id="IPR011004">
    <property type="entry name" value="Trimer_LpxA-like_sf"/>
</dbReference>